<gene>
    <name evidence="1" type="ORF">EZS28_048832</name>
</gene>
<accession>A0A5J4TCI3</accession>
<dbReference type="Proteomes" id="UP000324800">
    <property type="component" value="Unassembled WGS sequence"/>
</dbReference>
<evidence type="ECO:0000313" key="2">
    <source>
        <dbReference type="Proteomes" id="UP000324800"/>
    </source>
</evidence>
<name>A0A5J4TCI3_9EUKA</name>
<sequence length="74" mass="8304">MSSVASTISDNKMGQSKDPMFEKLQQIQQSQDIHQDAQHLGIDPDMRQCIIHPGMMDDGTYGYSTAQYQMLGQP</sequence>
<comment type="caution">
    <text evidence="1">The sequence shown here is derived from an EMBL/GenBank/DDBJ whole genome shotgun (WGS) entry which is preliminary data.</text>
</comment>
<protein>
    <submittedName>
        <fullName evidence="1">Uncharacterized protein</fullName>
    </submittedName>
</protein>
<reference evidence="1 2" key="1">
    <citation type="submission" date="2019-03" db="EMBL/GenBank/DDBJ databases">
        <title>Single cell metagenomics reveals metabolic interactions within the superorganism composed of flagellate Streblomastix strix and complex community of Bacteroidetes bacteria on its surface.</title>
        <authorList>
            <person name="Treitli S.C."/>
            <person name="Kolisko M."/>
            <person name="Husnik F."/>
            <person name="Keeling P."/>
            <person name="Hampl V."/>
        </authorList>
    </citation>
    <scope>NUCLEOTIDE SEQUENCE [LARGE SCALE GENOMIC DNA]</scope>
    <source>
        <strain evidence="1">ST1C</strain>
    </source>
</reference>
<proteinExistence type="predicted"/>
<organism evidence="1 2">
    <name type="scientific">Streblomastix strix</name>
    <dbReference type="NCBI Taxonomy" id="222440"/>
    <lineage>
        <taxon>Eukaryota</taxon>
        <taxon>Metamonada</taxon>
        <taxon>Preaxostyla</taxon>
        <taxon>Oxymonadida</taxon>
        <taxon>Streblomastigidae</taxon>
        <taxon>Streblomastix</taxon>
    </lineage>
</organism>
<evidence type="ECO:0000313" key="1">
    <source>
        <dbReference type="EMBL" id="KAA6355642.1"/>
    </source>
</evidence>
<dbReference type="AlphaFoldDB" id="A0A5J4TCI3"/>
<dbReference type="EMBL" id="SNRW01034287">
    <property type="protein sequence ID" value="KAA6355642.1"/>
    <property type="molecule type" value="Genomic_DNA"/>
</dbReference>